<evidence type="ECO:0000256" key="4">
    <source>
        <dbReference type="ARBA" id="ARBA00023004"/>
    </source>
</evidence>
<dbReference type="SUPFAM" id="SSF46458">
    <property type="entry name" value="Globin-like"/>
    <property type="match status" value="1"/>
</dbReference>
<protein>
    <submittedName>
        <fullName evidence="6">Hemoglobin</fullName>
    </submittedName>
</protein>
<gene>
    <name evidence="6" type="ORF">SAMN04515678_1131</name>
</gene>
<keyword evidence="1" id="KW-0813">Transport</keyword>
<accession>A0A1I2C9D7</accession>
<reference evidence="6 7" key="1">
    <citation type="submission" date="2016-10" db="EMBL/GenBank/DDBJ databases">
        <authorList>
            <person name="Varghese N."/>
            <person name="Submissions S."/>
        </authorList>
    </citation>
    <scope>NUCLEOTIDE SEQUENCE [LARGE SCALE GENOMIC DNA]</scope>
    <source>
        <strain evidence="7">YIM D21,KCTC 23444,ACCC 10710</strain>
    </source>
</reference>
<dbReference type="InterPro" id="IPR001486">
    <property type="entry name" value="Hemoglobin_trunc"/>
</dbReference>
<evidence type="ECO:0000256" key="1">
    <source>
        <dbReference type="ARBA" id="ARBA00022448"/>
    </source>
</evidence>
<dbReference type="Gene3D" id="1.10.490.10">
    <property type="entry name" value="Globins"/>
    <property type="match status" value="1"/>
</dbReference>
<dbReference type="EMBL" id="FOMS01000013">
    <property type="protein sequence ID" value="SFE64946.1"/>
    <property type="molecule type" value="Genomic_DNA"/>
</dbReference>
<name>A0A1I2C9D7_9RHOB</name>
<dbReference type="InterPro" id="IPR009050">
    <property type="entry name" value="Globin-like_sf"/>
</dbReference>
<dbReference type="InterPro" id="IPR012292">
    <property type="entry name" value="Globin/Proto"/>
</dbReference>
<evidence type="ECO:0000313" key="6">
    <source>
        <dbReference type="EMBL" id="SFE64946.1"/>
    </source>
</evidence>
<proteinExistence type="predicted"/>
<dbReference type="GO" id="GO:0020037">
    <property type="term" value="F:heme binding"/>
    <property type="evidence" value="ECO:0007669"/>
    <property type="project" value="InterPro"/>
</dbReference>
<organism evidence="6 7">
    <name type="scientific">Roseivivax sediminis</name>
    <dbReference type="NCBI Taxonomy" id="936889"/>
    <lineage>
        <taxon>Bacteria</taxon>
        <taxon>Pseudomonadati</taxon>
        <taxon>Pseudomonadota</taxon>
        <taxon>Alphaproteobacteria</taxon>
        <taxon>Rhodobacterales</taxon>
        <taxon>Roseobacteraceae</taxon>
        <taxon>Roseivivax</taxon>
    </lineage>
</organism>
<dbReference type="RefSeq" id="WP_149757536.1">
    <property type="nucleotide sequence ID" value="NZ_FOMS01000013.1"/>
</dbReference>
<dbReference type="GO" id="GO:0046872">
    <property type="term" value="F:metal ion binding"/>
    <property type="evidence" value="ECO:0007669"/>
    <property type="project" value="UniProtKB-KW"/>
</dbReference>
<keyword evidence="2 5" id="KW-0349">Heme</keyword>
<evidence type="ECO:0000256" key="3">
    <source>
        <dbReference type="ARBA" id="ARBA00022723"/>
    </source>
</evidence>
<sequence>MTTSAAEQLSTVSLYERLGGSTGIRRIVDGMVDAHLDNPAIKPRFTPYLDQPDRVEKIKQHYCTLFEELSNGPGAYDGRSMHETHRGMNIDETEYIAAMDDILETMKSLGHAEDTRKEIAAMLYALKDDIVRV</sequence>
<dbReference type="AlphaFoldDB" id="A0A1I2C9D7"/>
<evidence type="ECO:0000313" key="7">
    <source>
        <dbReference type="Proteomes" id="UP000325289"/>
    </source>
</evidence>
<keyword evidence="7" id="KW-1185">Reference proteome</keyword>
<evidence type="ECO:0000256" key="5">
    <source>
        <dbReference type="PIRSR" id="PIRSR601486-1"/>
    </source>
</evidence>
<keyword evidence="4 5" id="KW-0408">Iron</keyword>
<feature type="binding site" description="distal binding residue" evidence="5">
    <location>
        <position position="85"/>
    </location>
    <ligand>
        <name>heme</name>
        <dbReference type="ChEBI" id="CHEBI:30413"/>
    </ligand>
    <ligandPart>
        <name>Fe</name>
        <dbReference type="ChEBI" id="CHEBI:18248"/>
    </ligandPart>
</feature>
<evidence type="ECO:0000256" key="2">
    <source>
        <dbReference type="ARBA" id="ARBA00022617"/>
    </source>
</evidence>
<dbReference type="CDD" id="cd00454">
    <property type="entry name" value="TrHb1_N"/>
    <property type="match status" value="1"/>
</dbReference>
<feature type="binding site" description="distal binding residue" evidence="5">
    <location>
        <position position="61"/>
    </location>
    <ligand>
        <name>heme</name>
        <dbReference type="ChEBI" id="CHEBI:30413"/>
    </ligand>
    <ligandPart>
        <name>Fe</name>
        <dbReference type="ChEBI" id="CHEBI:18248"/>
    </ligandPart>
</feature>
<keyword evidence="3 5" id="KW-0479">Metal-binding</keyword>
<dbReference type="Pfam" id="PF01152">
    <property type="entry name" value="Bac_globin"/>
    <property type="match status" value="1"/>
</dbReference>
<dbReference type="GO" id="GO:0019825">
    <property type="term" value="F:oxygen binding"/>
    <property type="evidence" value="ECO:0007669"/>
    <property type="project" value="InterPro"/>
</dbReference>
<dbReference type="OrthoDB" id="9795814at2"/>
<dbReference type="Proteomes" id="UP000325289">
    <property type="component" value="Unassembled WGS sequence"/>
</dbReference>